<feature type="region of interest" description="Disordered" evidence="4">
    <location>
        <begin position="1"/>
        <end position="60"/>
    </location>
</feature>
<organism evidence="5 6">
    <name type="scientific">Bathycoccus prasinos</name>
    <dbReference type="NCBI Taxonomy" id="41875"/>
    <lineage>
        <taxon>Eukaryota</taxon>
        <taxon>Viridiplantae</taxon>
        <taxon>Chlorophyta</taxon>
        <taxon>Mamiellophyceae</taxon>
        <taxon>Mamiellales</taxon>
        <taxon>Bathycoccaceae</taxon>
        <taxon>Bathycoccus</taxon>
    </lineage>
</organism>
<sequence>MSFRSRPNDDEDEDKEEDFKEEEKKKKATMKMTTTTMPPPPPRFIRRQKQPPQKKKTKIVLEEEEFAARLEHIIERDYFPNVPQMKDELRLLRAERKGNEKEILMAKRNIQKRMREEEEARSGTSNGLTPSFYYGSTSERGKGGRNTPTTSDTSGIGFSFSSRRRRREEEEEEEEEYDEEEEERTTTTTTTTKLLDSNKTLTQFLASHTSEDNKSFEDILEKINKKRREKNAKLFDAKKIHSAMNVQRLSDGSEGARTKSGALALAEPGQNALFFRPDSALALSKNELANLGATTAPKETFARNTRFNSSNNSHVIEVNEVDEEELALFREQREKEMNPNVNYSRITTPSFTPGRDNFTPIMTWGVLDATPVRISSLTGGGGGGEDIVARAAGESVEEQNLYRFAREDVRELAARKLEKANVVKRKLRKQAQTPTTTSGLSESALRLLRKSTPGRGNTGEDFLRMDVNRAMRQSERRMTSSRRTPSLSARDRTPSMKHMVPSTSARFGKRKPGDGNDDDDKDEGKAIPFLSAGGEKKTPRLTEGLL</sequence>
<dbReference type="OrthoDB" id="19679at2759"/>
<dbReference type="PANTHER" id="PTHR12940">
    <property type="entry name" value="ES-2 PROTEIN - RELATED"/>
    <property type="match status" value="1"/>
</dbReference>
<accession>K8ED68</accession>
<dbReference type="EMBL" id="FO082275">
    <property type="protein sequence ID" value="CCO16017.1"/>
    <property type="molecule type" value="Genomic_DNA"/>
</dbReference>
<evidence type="ECO:0000256" key="2">
    <source>
        <dbReference type="ARBA" id="ARBA00009072"/>
    </source>
</evidence>
<evidence type="ECO:0000313" key="6">
    <source>
        <dbReference type="Proteomes" id="UP000198341"/>
    </source>
</evidence>
<dbReference type="InterPro" id="IPR019148">
    <property type="entry name" value="Nuclear_protein_DGCR14_ESS-2"/>
</dbReference>
<dbReference type="GO" id="GO:0071013">
    <property type="term" value="C:catalytic step 2 spliceosome"/>
    <property type="evidence" value="ECO:0007669"/>
    <property type="project" value="TreeGrafter"/>
</dbReference>
<feature type="region of interest" description="Disordered" evidence="4">
    <location>
        <begin position="103"/>
        <end position="195"/>
    </location>
</feature>
<dbReference type="STRING" id="41875.K8ED68"/>
<keyword evidence="6" id="KW-1185">Reference proteome</keyword>
<dbReference type="Pfam" id="PF09751">
    <property type="entry name" value="Es2"/>
    <property type="match status" value="1"/>
</dbReference>
<evidence type="ECO:0000256" key="1">
    <source>
        <dbReference type="ARBA" id="ARBA00004123"/>
    </source>
</evidence>
<feature type="compositionally biased region" description="Polar residues" evidence="4">
    <location>
        <begin position="430"/>
        <end position="441"/>
    </location>
</feature>
<evidence type="ECO:0000313" key="5">
    <source>
        <dbReference type="EMBL" id="CCO16017.1"/>
    </source>
</evidence>
<feature type="compositionally biased region" description="Basic and acidic residues" evidence="4">
    <location>
        <begin position="461"/>
        <end position="478"/>
    </location>
</feature>
<feature type="compositionally biased region" description="Acidic residues" evidence="4">
    <location>
        <begin position="169"/>
        <end position="183"/>
    </location>
</feature>
<dbReference type="KEGG" id="bpg:Bathy04g03740"/>
<dbReference type="Proteomes" id="UP000198341">
    <property type="component" value="Chromosome 4"/>
</dbReference>
<dbReference type="RefSeq" id="XP_007513492.1">
    <property type="nucleotide sequence ID" value="XM_007513430.1"/>
</dbReference>
<gene>
    <name evidence="5" type="ORF">Bathy04g03740</name>
</gene>
<dbReference type="eggNOG" id="KOG2627">
    <property type="taxonomic scope" value="Eukaryota"/>
</dbReference>
<comment type="subcellular location">
    <subcellularLocation>
        <location evidence="1">Nucleus</location>
    </subcellularLocation>
</comment>
<comment type="similarity">
    <text evidence="2">Belongs to the ESS2 family.</text>
</comment>
<dbReference type="PANTHER" id="PTHR12940:SF0">
    <property type="entry name" value="SPLICING FACTOR ESS-2 HOMOLOG"/>
    <property type="match status" value="1"/>
</dbReference>
<name>K8ED68_9CHLO</name>
<dbReference type="AlphaFoldDB" id="K8ED68"/>
<evidence type="ECO:0000256" key="4">
    <source>
        <dbReference type="SAM" id="MobiDB-lite"/>
    </source>
</evidence>
<feature type="compositionally biased region" description="Basic residues" evidence="4">
    <location>
        <begin position="44"/>
        <end position="58"/>
    </location>
</feature>
<feature type="compositionally biased region" description="Polar residues" evidence="4">
    <location>
        <begin position="146"/>
        <end position="161"/>
    </location>
</feature>
<feature type="compositionally biased region" description="Polar residues" evidence="4">
    <location>
        <begin position="122"/>
        <end position="138"/>
    </location>
</feature>
<evidence type="ECO:0000256" key="3">
    <source>
        <dbReference type="ARBA" id="ARBA00023242"/>
    </source>
</evidence>
<proteinExistence type="inferred from homology"/>
<protein>
    <submittedName>
        <fullName evidence="5">Uncharacterized protein</fullName>
    </submittedName>
</protein>
<feature type="region of interest" description="Disordered" evidence="4">
    <location>
        <begin position="423"/>
        <end position="546"/>
    </location>
</feature>
<keyword evidence="3" id="KW-0539">Nucleus</keyword>
<reference evidence="5 6" key="1">
    <citation type="submission" date="2011-10" db="EMBL/GenBank/DDBJ databases">
        <authorList>
            <person name="Genoscope - CEA"/>
        </authorList>
    </citation>
    <scope>NUCLEOTIDE SEQUENCE [LARGE SCALE GENOMIC DNA]</scope>
    <source>
        <strain evidence="5 6">RCC 1105</strain>
    </source>
</reference>
<dbReference type="GeneID" id="19016400"/>